<evidence type="ECO:0000313" key="1">
    <source>
        <dbReference type="EMBL" id="CAB3998613.1"/>
    </source>
</evidence>
<sequence>MPKRKKTKDFLEDVGSFEFDELTVSRTGRLVEENKRVELDFSGFRGCRSEDVSPGRSSNAHGTLDLEQDHLCEDIFEDRSDEEGETSLSSHNKRKLRLLSSWREGRESMINIQEVNKYSTYCILLPLFVWQPRISM</sequence>
<comment type="caution">
    <text evidence="1">The sequence shown here is derived from an EMBL/GenBank/DDBJ whole genome shotgun (WGS) entry which is preliminary data.</text>
</comment>
<name>A0A6S7H1Z8_PARCT</name>
<organism evidence="1 2">
    <name type="scientific">Paramuricea clavata</name>
    <name type="common">Red gorgonian</name>
    <name type="synonym">Violescent sea-whip</name>
    <dbReference type="NCBI Taxonomy" id="317549"/>
    <lineage>
        <taxon>Eukaryota</taxon>
        <taxon>Metazoa</taxon>
        <taxon>Cnidaria</taxon>
        <taxon>Anthozoa</taxon>
        <taxon>Octocorallia</taxon>
        <taxon>Malacalcyonacea</taxon>
        <taxon>Plexauridae</taxon>
        <taxon>Paramuricea</taxon>
    </lineage>
</organism>
<protein>
    <submittedName>
        <fullName evidence="1">Uncharacterized protein</fullName>
    </submittedName>
</protein>
<proteinExistence type="predicted"/>
<keyword evidence="2" id="KW-1185">Reference proteome</keyword>
<accession>A0A6S7H1Z8</accession>
<dbReference type="AlphaFoldDB" id="A0A6S7H1Z8"/>
<evidence type="ECO:0000313" key="2">
    <source>
        <dbReference type="Proteomes" id="UP001152795"/>
    </source>
</evidence>
<dbReference type="EMBL" id="CACRXK020003398">
    <property type="protein sequence ID" value="CAB3998613.1"/>
    <property type="molecule type" value="Genomic_DNA"/>
</dbReference>
<dbReference type="Proteomes" id="UP001152795">
    <property type="component" value="Unassembled WGS sequence"/>
</dbReference>
<gene>
    <name evidence="1" type="ORF">PACLA_8A069830</name>
</gene>
<reference evidence="1" key="1">
    <citation type="submission" date="2020-04" db="EMBL/GenBank/DDBJ databases">
        <authorList>
            <person name="Alioto T."/>
            <person name="Alioto T."/>
            <person name="Gomez Garrido J."/>
        </authorList>
    </citation>
    <scope>NUCLEOTIDE SEQUENCE</scope>
    <source>
        <strain evidence="1">A484AB</strain>
    </source>
</reference>